<protein>
    <submittedName>
        <fullName evidence="1">Uncharacterized protein</fullName>
    </submittedName>
</protein>
<dbReference type="STRING" id="996801.BW723_08455"/>
<dbReference type="KEGG" id="prn:BW723_08455"/>
<proteinExistence type="predicted"/>
<dbReference type="Proteomes" id="UP000092612">
    <property type="component" value="Unassembled WGS sequence"/>
</dbReference>
<reference evidence="2" key="1">
    <citation type="submission" date="2016-02" db="EMBL/GenBank/DDBJ databases">
        <title>Paenibacillus sp. LPB0068, isolated from Crassostrea gigas.</title>
        <authorList>
            <person name="Shin S.-K."/>
            <person name="Yi H."/>
        </authorList>
    </citation>
    <scope>NUCLEOTIDE SEQUENCE [LARGE SCALE GENOMIC DNA]</scope>
    <source>
        <strain evidence="2">KCTC 23969</strain>
    </source>
</reference>
<name>A0A1B8U6T3_9FLAO</name>
<gene>
    <name evidence="1" type="ORF">LPB301_01035</name>
</gene>
<accession>A0A1B8U6T3</accession>
<comment type="caution">
    <text evidence="1">The sequence shown here is derived from an EMBL/GenBank/DDBJ whole genome shotgun (WGS) entry which is preliminary data.</text>
</comment>
<organism evidence="1 2">
    <name type="scientific">Polaribacter reichenbachii</name>
    <dbReference type="NCBI Taxonomy" id="996801"/>
    <lineage>
        <taxon>Bacteria</taxon>
        <taxon>Pseudomonadati</taxon>
        <taxon>Bacteroidota</taxon>
        <taxon>Flavobacteriia</taxon>
        <taxon>Flavobacteriales</taxon>
        <taxon>Flavobacteriaceae</taxon>
    </lineage>
</organism>
<keyword evidence="2" id="KW-1185">Reference proteome</keyword>
<dbReference type="AlphaFoldDB" id="A0A1B8U6T3"/>
<evidence type="ECO:0000313" key="2">
    <source>
        <dbReference type="Proteomes" id="UP000092612"/>
    </source>
</evidence>
<evidence type="ECO:0000313" key="1">
    <source>
        <dbReference type="EMBL" id="OBY67552.1"/>
    </source>
</evidence>
<dbReference type="EMBL" id="LSFL01000003">
    <property type="protein sequence ID" value="OBY67552.1"/>
    <property type="molecule type" value="Genomic_DNA"/>
</dbReference>
<sequence length="93" mass="10234">MFRANIIIIKFFIMKKLSLKQLKLDATEMLERNQLKTILGGYGGDGSYGSNSCWVTCNSSNPGEEGSTYNIPNCDGAPDGACHSTGWTWCSCW</sequence>